<accession>D6U363</accession>
<evidence type="ECO:0000313" key="2">
    <source>
        <dbReference type="Proteomes" id="UP000004508"/>
    </source>
</evidence>
<dbReference type="RefSeq" id="WP_007918220.1">
    <property type="nucleotide sequence ID" value="NZ_ADVG01000004.1"/>
</dbReference>
<reference evidence="1 2" key="1">
    <citation type="journal article" date="2011" name="Stand. Genomic Sci.">
        <title>Non-contiguous finished genome sequence and contextual data of the filamentous soil bacterium Ktedonobacter racemifer type strain (SOSP1-21).</title>
        <authorList>
            <person name="Chang Y.J."/>
            <person name="Land M."/>
            <person name="Hauser L."/>
            <person name="Chertkov O."/>
            <person name="Del Rio T.G."/>
            <person name="Nolan M."/>
            <person name="Copeland A."/>
            <person name="Tice H."/>
            <person name="Cheng J.F."/>
            <person name="Lucas S."/>
            <person name="Han C."/>
            <person name="Goodwin L."/>
            <person name="Pitluck S."/>
            <person name="Ivanova N."/>
            <person name="Ovchinikova G."/>
            <person name="Pati A."/>
            <person name="Chen A."/>
            <person name="Palaniappan K."/>
            <person name="Mavromatis K."/>
            <person name="Liolios K."/>
            <person name="Brettin T."/>
            <person name="Fiebig A."/>
            <person name="Rohde M."/>
            <person name="Abt B."/>
            <person name="Goker M."/>
            <person name="Detter J.C."/>
            <person name="Woyke T."/>
            <person name="Bristow J."/>
            <person name="Eisen J.A."/>
            <person name="Markowitz V."/>
            <person name="Hugenholtz P."/>
            <person name="Kyrpides N.C."/>
            <person name="Klenk H.P."/>
            <person name="Lapidus A."/>
        </authorList>
    </citation>
    <scope>NUCLEOTIDE SEQUENCE [LARGE SCALE GENOMIC DNA]</scope>
    <source>
        <strain evidence="2">DSM 44963</strain>
    </source>
</reference>
<sequence length="51" mass="5887">MRLRKMAEGRVFASTVPWEMKSLVVLVEQGSEWGSLFLWYGYKEGSQSICD</sequence>
<dbReference type="EMBL" id="ADVG01000004">
    <property type="protein sequence ID" value="EFH81067.1"/>
    <property type="molecule type" value="Genomic_DNA"/>
</dbReference>
<keyword evidence="2" id="KW-1185">Reference proteome</keyword>
<protein>
    <submittedName>
        <fullName evidence="1">Uncharacterized protein</fullName>
    </submittedName>
</protein>
<proteinExistence type="predicted"/>
<evidence type="ECO:0000313" key="1">
    <source>
        <dbReference type="EMBL" id="EFH81067.1"/>
    </source>
</evidence>
<organism evidence="1 2">
    <name type="scientific">Ktedonobacter racemifer DSM 44963</name>
    <dbReference type="NCBI Taxonomy" id="485913"/>
    <lineage>
        <taxon>Bacteria</taxon>
        <taxon>Bacillati</taxon>
        <taxon>Chloroflexota</taxon>
        <taxon>Ktedonobacteria</taxon>
        <taxon>Ktedonobacterales</taxon>
        <taxon>Ktedonobacteraceae</taxon>
        <taxon>Ktedonobacter</taxon>
    </lineage>
</organism>
<dbReference type="InParanoid" id="D6U363"/>
<dbReference type="Proteomes" id="UP000004508">
    <property type="component" value="Unassembled WGS sequence"/>
</dbReference>
<dbReference type="AlphaFoldDB" id="D6U363"/>
<comment type="caution">
    <text evidence="1">The sequence shown here is derived from an EMBL/GenBank/DDBJ whole genome shotgun (WGS) entry which is preliminary data.</text>
</comment>
<dbReference type="STRING" id="485913.Krac_1741"/>
<gene>
    <name evidence="1" type="ORF">Krac_1741</name>
</gene>
<name>D6U363_KTERA</name>